<keyword evidence="2" id="KW-0732">Signal</keyword>
<organism evidence="4 5">
    <name type="scientific">Mangrovicoccus algicola</name>
    <dbReference type="NCBI Taxonomy" id="2771008"/>
    <lineage>
        <taxon>Bacteria</taxon>
        <taxon>Pseudomonadati</taxon>
        <taxon>Pseudomonadota</taxon>
        <taxon>Alphaproteobacteria</taxon>
        <taxon>Rhodobacterales</taxon>
        <taxon>Paracoccaceae</taxon>
        <taxon>Mangrovicoccus</taxon>
    </lineage>
</organism>
<gene>
    <name evidence="4" type="ORF">ICN82_17930</name>
</gene>
<dbReference type="Gene3D" id="2.70.70.10">
    <property type="entry name" value="Glucose Permease (Domain IIA)"/>
    <property type="match status" value="1"/>
</dbReference>
<dbReference type="PANTHER" id="PTHR21666:SF270">
    <property type="entry name" value="MUREIN HYDROLASE ACTIVATOR ENVC"/>
    <property type="match status" value="1"/>
</dbReference>
<dbReference type="Proteomes" id="UP000609121">
    <property type="component" value="Unassembled WGS sequence"/>
</dbReference>
<evidence type="ECO:0000313" key="5">
    <source>
        <dbReference type="Proteomes" id="UP000609121"/>
    </source>
</evidence>
<evidence type="ECO:0000313" key="4">
    <source>
        <dbReference type="EMBL" id="MBE3640088.1"/>
    </source>
</evidence>
<reference evidence="4" key="1">
    <citation type="submission" date="2020-09" db="EMBL/GenBank/DDBJ databases">
        <title>A novel bacterium of genus Mangrovicoccus, isolated from South China Sea.</title>
        <authorList>
            <person name="Huang H."/>
            <person name="Mo K."/>
            <person name="Hu Y."/>
        </authorList>
    </citation>
    <scope>NUCLEOTIDE SEQUENCE</scope>
    <source>
        <strain evidence="4">HB182678</strain>
    </source>
</reference>
<accession>A0A8J6Z1R1</accession>
<dbReference type="PANTHER" id="PTHR21666">
    <property type="entry name" value="PEPTIDASE-RELATED"/>
    <property type="match status" value="1"/>
</dbReference>
<evidence type="ECO:0000259" key="3">
    <source>
        <dbReference type="Pfam" id="PF01551"/>
    </source>
</evidence>
<dbReference type="GO" id="GO:0004222">
    <property type="term" value="F:metalloendopeptidase activity"/>
    <property type="evidence" value="ECO:0007669"/>
    <property type="project" value="TreeGrafter"/>
</dbReference>
<feature type="signal peptide" evidence="2">
    <location>
        <begin position="1"/>
        <end position="22"/>
    </location>
</feature>
<comment type="caution">
    <text evidence="4">The sequence shown here is derived from an EMBL/GenBank/DDBJ whole genome shotgun (WGS) entry which is preliminary data.</text>
</comment>
<evidence type="ECO:0000256" key="1">
    <source>
        <dbReference type="SAM" id="MobiDB-lite"/>
    </source>
</evidence>
<dbReference type="AlphaFoldDB" id="A0A8J6Z1R1"/>
<dbReference type="EMBL" id="JACVXA010000071">
    <property type="protein sequence ID" value="MBE3640088.1"/>
    <property type="molecule type" value="Genomic_DNA"/>
</dbReference>
<protein>
    <submittedName>
        <fullName evidence="4">M23 family metallopeptidase</fullName>
    </submittedName>
</protein>
<dbReference type="Pfam" id="PF01551">
    <property type="entry name" value="Peptidase_M23"/>
    <property type="match status" value="1"/>
</dbReference>
<keyword evidence="5" id="KW-1185">Reference proteome</keyword>
<dbReference type="InterPro" id="IPR016047">
    <property type="entry name" value="M23ase_b-sheet_dom"/>
</dbReference>
<feature type="region of interest" description="Disordered" evidence="1">
    <location>
        <begin position="307"/>
        <end position="331"/>
    </location>
</feature>
<dbReference type="InterPro" id="IPR050570">
    <property type="entry name" value="Cell_wall_metabolism_enzyme"/>
</dbReference>
<dbReference type="InterPro" id="IPR011055">
    <property type="entry name" value="Dup_hybrid_motif"/>
</dbReference>
<evidence type="ECO:0000256" key="2">
    <source>
        <dbReference type="SAM" id="SignalP"/>
    </source>
</evidence>
<name>A0A8J6Z1R1_9RHOB</name>
<dbReference type="RefSeq" id="WP_193185614.1">
    <property type="nucleotide sequence ID" value="NZ_JACVXA010000071.1"/>
</dbReference>
<feature type="chain" id="PRO_5035308458" evidence="2">
    <location>
        <begin position="23"/>
        <end position="331"/>
    </location>
</feature>
<dbReference type="SUPFAM" id="SSF51261">
    <property type="entry name" value="Duplicated hybrid motif"/>
    <property type="match status" value="1"/>
</dbReference>
<proteinExistence type="predicted"/>
<feature type="domain" description="M23ase beta-sheet core" evidence="3">
    <location>
        <begin position="200"/>
        <end position="288"/>
    </location>
</feature>
<dbReference type="CDD" id="cd12797">
    <property type="entry name" value="M23_peptidase"/>
    <property type="match status" value="1"/>
</dbReference>
<sequence length="331" mass="34734">MRVKGILAAVMAAAVTAAPGMADVMEEGAAVVADFLAGEDAGLWARMTPEMQAALGGPERLADLRGALRDSHGAESEILSEQVAAQGGYEVYSRVSRWEGDPAPLGVTVAFDGASRIAGFLIRPQPVAAQSRFLDYRTKADLRLPVEGAWHVFWGGRDIADNYHAVDPGQRFAMDLLVLRNGASHAGDPARNESYHCWDRPILAPAAGRVAAAADGLPDQSPGEMNPQAPLGNHVILDLGNGEYAFLAHLRQGSVAVAGGQEVAAGDLLGRCGNSGNSSEPHLHVHLQTSPDLGEGDGLPAQFRDYLADGAPVDRGEPLRGQEIAPRPPGP</sequence>